<name>A0A7H0EKG0_KLEVA</name>
<dbReference type="InterPro" id="IPR044946">
    <property type="entry name" value="Restrct_endonuc_typeI_TRD_sf"/>
</dbReference>
<dbReference type="SUPFAM" id="SSF116734">
    <property type="entry name" value="DNA methylase specificity domain"/>
    <property type="match status" value="2"/>
</dbReference>
<dbReference type="Proteomes" id="UP000516181">
    <property type="component" value="Chromosome"/>
</dbReference>
<dbReference type="REBASE" id="444556">
    <property type="entry name" value="S.Kva2757ORF23350P"/>
</dbReference>
<dbReference type="AlphaFoldDB" id="A0A7H0EKG0"/>
<accession>A0A7H0EKG0</accession>
<keyword evidence="3" id="KW-0238">DNA-binding</keyword>
<feature type="domain" description="Type I restriction modification DNA specificity" evidence="4">
    <location>
        <begin position="24"/>
        <end position="189"/>
    </location>
</feature>
<keyword evidence="5" id="KW-0540">Nuclease</keyword>
<evidence type="ECO:0000256" key="2">
    <source>
        <dbReference type="ARBA" id="ARBA00022747"/>
    </source>
</evidence>
<evidence type="ECO:0000313" key="5">
    <source>
        <dbReference type="EMBL" id="QNP24276.1"/>
    </source>
</evidence>
<dbReference type="PANTHER" id="PTHR30408">
    <property type="entry name" value="TYPE-1 RESTRICTION ENZYME ECOKI SPECIFICITY PROTEIN"/>
    <property type="match status" value="1"/>
</dbReference>
<feature type="domain" description="Type I restriction modification DNA specificity" evidence="4">
    <location>
        <begin position="226"/>
        <end position="393"/>
    </location>
</feature>
<dbReference type="RefSeq" id="WP_187726284.1">
    <property type="nucleotide sequence ID" value="NZ_CP060807.1"/>
</dbReference>
<dbReference type="GO" id="GO:0004519">
    <property type="term" value="F:endonuclease activity"/>
    <property type="evidence" value="ECO:0007669"/>
    <property type="project" value="UniProtKB-KW"/>
</dbReference>
<dbReference type="GO" id="GO:0003677">
    <property type="term" value="F:DNA binding"/>
    <property type="evidence" value="ECO:0007669"/>
    <property type="project" value="UniProtKB-KW"/>
</dbReference>
<dbReference type="Pfam" id="PF01420">
    <property type="entry name" value="Methylase_S"/>
    <property type="match status" value="2"/>
</dbReference>
<gene>
    <name evidence="5" type="ORF">IAP99_23355</name>
</gene>
<evidence type="ECO:0000313" key="6">
    <source>
        <dbReference type="Proteomes" id="UP000516181"/>
    </source>
</evidence>
<dbReference type="InterPro" id="IPR052021">
    <property type="entry name" value="Type-I_RS_S_subunit"/>
</dbReference>
<keyword evidence="5" id="KW-0378">Hydrolase</keyword>
<keyword evidence="2" id="KW-0680">Restriction system</keyword>
<keyword evidence="5" id="KW-0255">Endonuclease</keyword>
<sequence>MAKYKAYPEYKDSGVEWLGEIPIHWEMLRHKYVAFFTKGKNPTNLLEQPLKNTLPYLSMECLRNNTTDKYALISNDVRIALEGQPLIIWDGSNAGEFVKGKSGILSSTMAAATLTYPLHPQYYWYVCISIEPEMRKNAVGMGIPHVNGDELKSISFGIPSFCEQKQIAVFLDHETAKIDNLIEKQQQLIELLKEKRQAVISHAVTKGLNPDVPMKDSGVEWLGEVPEHWGITKLKWVGRTTSGGTPTTSKFEIYYEDGHIPWIRTTDLNNGELFDTPIKITLKAVNDTACSILPVGSVLLGMYGGAGSIGKHAILRFESTINQAVCGVLPCRRILPDFLHKYYEFYRPFWMVDAAGTRKDPNIGQDNIKEGTILIPPFEEQVEINNHIDNMRNIYECIIENALEGVDLLQERRTALISAAVTGKIDVRDWVAPDTQDIEASQEATA</sequence>
<organism evidence="5 6">
    <name type="scientific">Klebsiella variicola</name>
    <dbReference type="NCBI Taxonomy" id="244366"/>
    <lineage>
        <taxon>Bacteria</taxon>
        <taxon>Pseudomonadati</taxon>
        <taxon>Pseudomonadota</taxon>
        <taxon>Gammaproteobacteria</taxon>
        <taxon>Enterobacterales</taxon>
        <taxon>Enterobacteriaceae</taxon>
        <taxon>Klebsiella/Raoultella group</taxon>
        <taxon>Klebsiella</taxon>
        <taxon>Klebsiella pneumoniae complex</taxon>
    </lineage>
</organism>
<dbReference type="InterPro" id="IPR000055">
    <property type="entry name" value="Restrct_endonuc_typeI_TRD"/>
</dbReference>
<dbReference type="Gene3D" id="3.90.220.20">
    <property type="entry name" value="DNA methylase specificity domains"/>
    <property type="match status" value="2"/>
</dbReference>
<dbReference type="PANTHER" id="PTHR30408:SF12">
    <property type="entry name" value="TYPE I RESTRICTION ENZYME MJAVIII SPECIFICITY SUBUNIT"/>
    <property type="match status" value="1"/>
</dbReference>
<evidence type="ECO:0000259" key="4">
    <source>
        <dbReference type="Pfam" id="PF01420"/>
    </source>
</evidence>
<dbReference type="Gene3D" id="1.10.287.1120">
    <property type="entry name" value="Bipartite methylase S protein"/>
    <property type="match status" value="1"/>
</dbReference>
<dbReference type="EMBL" id="CP060807">
    <property type="protein sequence ID" value="QNP24276.1"/>
    <property type="molecule type" value="Genomic_DNA"/>
</dbReference>
<proteinExistence type="inferred from homology"/>
<comment type="similarity">
    <text evidence="1">Belongs to the type-I restriction system S methylase family.</text>
</comment>
<evidence type="ECO:0000256" key="1">
    <source>
        <dbReference type="ARBA" id="ARBA00010923"/>
    </source>
</evidence>
<protein>
    <submittedName>
        <fullName evidence="5">Restriction endonuclease subunit S</fullName>
    </submittedName>
</protein>
<evidence type="ECO:0000256" key="3">
    <source>
        <dbReference type="ARBA" id="ARBA00023125"/>
    </source>
</evidence>
<reference evidence="5 6" key="1">
    <citation type="submission" date="2020-08" db="EMBL/GenBank/DDBJ databases">
        <title>Complete genome sequence of Klebsiella pneumoniae KP2757.</title>
        <authorList>
            <person name="Zhang X."/>
        </authorList>
    </citation>
    <scope>NUCLEOTIDE SEQUENCE [LARGE SCALE GENOMIC DNA]</scope>
    <source>
        <strain evidence="5 6">KP2757</strain>
    </source>
</reference>
<dbReference type="GO" id="GO:0009307">
    <property type="term" value="P:DNA restriction-modification system"/>
    <property type="evidence" value="ECO:0007669"/>
    <property type="project" value="UniProtKB-KW"/>
</dbReference>
<dbReference type="CDD" id="cd17263">
    <property type="entry name" value="RMtype1_S_AbaB8300I-TRD1-CR1_like"/>
    <property type="match status" value="1"/>
</dbReference>